<proteinExistence type="predicted"/>
<accession>A0A4U5PCI3</accession>
<dbReference type="Proteomes" id="UP000298663">
    <property type="component" value="Unassembled WGS sequence"/>
</dbReference>
<evidence type="ECO:0000259" key="1">
    <source>
        <dbReference type="Pfam" id="PF09759"/>
    </source>
</evidence>
<evidence type="ECO:0000313" key="2">
    <source>
        <dbReference type="EMBL" id="TKR93911.1"/>
    </source>
</evidence>
<dbReference type="STRING" id="34508.A0A4U5PCI3"/>
<feature type="domain" description="Ataxin-10" evidence="1">
    <location>
        <begin position="360"/>
        <end position="459"/>
    </location>
</feature>
<reference evidence="2 3" key="1">
    <citation type="journal article" date="2015" name="Genome Biol.">
        <title>Comparative genomics of Steinernema reveals deeply conserved gene regulatory networks.</title>
        <authorList>
            <person name="Dillman A.R."/>
            <person name="Macchietto M."/>
            <person name="Porter C.F."/>
            <person name="Rogers A."/>
            <person name="Williams B."/>
            <person name="Antoshechkin I."/>
            <person name="Lee M.M."/>
            <person name="Goodwin Z."/>
            <person name="Lu X."/>
            <person name="Lewis E.E."/>
            <person name="Goodrich-Blair H."/>
            <person name="Stock S.P."/>
            <person name="Adams B.J."/>
            <person name="Sternberg P.W."/>
            <person name="Mortazavi A."/>
        </authorList>
    </citation>
    <scope>NUCLEOTIDE SEQUENCE [LARGE SCALE GENOMIC DNA]</scope>
    <source>
        <strain evidence="2 3">ALL</strain>
    </source>
</reference>
<reference evidence="2 3" key="2">
    <citation type="journal article" date="2019" name="G3 (Bethesda)">
        <title>Hybrid Assembly of the Genome of the Entomopathogenic Nematode Steinernema carpocapsae Identifies the X-Chromosome.</title>
        <authorList>
            <person name="Serra L."/>
            <person name="Macchietto M."/>
            <person name="Macias-Munoz A."/>
            <person name="McGill C.J."/>
            <person name="Rodriguez I.M."/>
            <person name="Rodriguez B."/>
            <person name="Murad R."/>
            <person name="Mortazavi A."/>
        </authorList>
    </citation>
    <scope>NUCLEOTIDE SEQUENCE [LARGE SCALE GENOMIC DNA]</scope>
    <source>
        <strain evidence="2 3">ALL</strain>
    </source>
</reference>
<protein>
    <recommendedName>
        <fullName evidence="1">Ataxin-10 domain-containing protein</fullName>
    </recommendedName>
</protein>
<organism evidence="2 3">
    <name type="scientific">Steinernema carpocapsae</name>
    <name type="common">Entomopathogenic nematode</name>
    <dbReference type="NCBI Taxonomy" id="34508"/>
    <lineage>
        <taxon>Eukaryota</taxon>
        <taxon>Metazoa</taxon>
        <taxon>Ecdysozoa</taxon>
        <taxon>Nematoda</taxon>
        <taxon>Chromadorea</taxon>
        <taxon>Rhabditida</taxon>
        <taxon>Tylenchina</taxon>
        <taxon>Panagrolaimomorpha</taxon>
        <taxon>Strongyloidoidea</taxon>
        <taxon>Steinernematidae</taxon>
        <taxon>Steinernema</taxon>
    </lineage>
</organism>
<dbReference type="Pfam" id="PF09759">
    <property type="entry name" value="Atx10homo_assoc"/>
    <property type="match status" value="1"/>
</dbReference>
<comment type="caution">
    <text evidence="2">The sequence shown here is derived from an EMBL/GenBank/DDBJ whole genome shotgun (WGS) entry which is preliminary data.</text>
</comment>
<sequence length="462" mass="52018">MDARDLLLPLLDVDFGTSSISLDCLRGILKNFASVEFRESLAKLEAKDSNAIVKNLFRIPFLEEEMIQEDQKQERDSWMLSVLALRLLYNVLAAEGILDHLSSFPLSNWRKLLRILPLNVEVTACLSKAAPIIHKHFTLDSEYAPLHEDLAVLFSELPEYADRSFMTVFFMWFFREDAGFLAECSGSMDLTSFESVLKVMDTLLDMPDHGKSLEVGIFAFLFQAMFQIHFNNVRFVQLFVVSIVQDSSKHSDHRLLARILELCLATITNALVYKPYTEETNFKVDESDVLRVVCDIFEAVCDCDAQQLMKEQESIIKGSEGDGPARPSPKPIQRRILLESVAKLAANFEEIDAKLLADLRTSSLKALGAFANAKEEYAQLIADRNLVLLILSCARVTSEAPFQMQLAITTLKILCRHPKNQQALFEIEQNPSGAIDHAKLLAELGLKAVIDNDSGKLKLEKL</sequence>
<name>A0A4U5PCI3_STECR</name>
<keyword evidence="3" id="KW-1185">Reference proteome</keyword>
<evidence type="ECO:0000313" key="3">
    <source>
        <dbReference type="Proteomes" id="UP000298663"/>
    </source>
</evidence>
<gene>
    <name evidence="2" type="ORF">L596_008279</name>
</gene>
<dbReference type="InterPro" id="IPR019156">
    <property type="entry name" value="Ataxin-10_domain"/>
</dbReference>
<dbReference type="EMBL" id="AZBU02000002">
    <property type="protein sequence ID" value="TKR93911.1"/>
    <property type="molecule type" value="Genomic_DNA"/>
</dbReference>
<dbReference type="OrthoDB" id="379794at2759"/>
<dbReference type="AlphaFoldDB" id="A0A4U5PCI3"/>